<name>A0A2U9AX76_SCOMX</name>
<dbReference type="EMBL" id="CP026243">
    <property type="protein sequence ID" value="AWO96197.1"/>
    <property type="molecule type" value="Genomic_DNA"/>
</dbReference>
<gene>
    <name evidence="1" type="ORF">SMAX5B_002578</name>
</gene>
<proteinExistence type="predicted"/>
<dbReference type="Proteomes" id="UP000246464">
    <property type="component" value="Chromosome 1"/>
</dbReference>
<sequence>MEEPADWGNTASLWEAHFRQGFLTGLSTPIRKRNTGPKTALSDAIRPEEGRDEVVVTLID</sequence>
<organism evidence="1 2">
    <name type="scientific">Scophthalmus maximus</name>
    <name type="common">Turbot</name>
    <name type="synonym">Psetta maxima</name>
    <dbReference type="NCBI Taxonomy" id="52904"/>
    <lineage>
        <taxon>Eukaryota</taxon>
        <taxon>Metazoa</taxon>
        <taxon>Chordata</taxon>
        <taxon>Craniata</taxon>
        <taxon>Vertebrata</taxon>
        <taxon>Euteleostomi</taxon>
        <taxon>Actinopterygii</taxon>
        <taxon>Neopterygii</taxon>
        <taxon>Teleostei</taxon>
        <taxon>Neoteleostei</taxon>
        <taxon>Acanthomorphata</taxon>
        <taxon>Carangaria</taxon>
        <taxon>Pleuronectiformes</taxon>
        <taxon>Pleuronectoidei</taxon>
        <taxon>Scophthalmidae</taxon>
        <taxon>Scophthalmus</taxon>
    </lineage>
</organism>
<evidence type="ECO:0000313" key="1">
    <source>
        <dbReference type="EMBL" id="AWO96197.1"/>
    </source>
</evidence>
<dbReference type="AlphaFoldDB" id="A0A2U9AX76"/>
<evidence type="ECO:0000313" key="2">
    <source>
        <dbReference type="Proteomes" id="UP000246464"/>
    </source>
</evidence>
<accession>A0A2U9AX76</accession>
<reference evidence="1 2" key="1">
    <citation type="submission" date="2017-12" db="EMBL/GenBank/DDBJ databases">
        <title>Integrating genomic resources of turbot (Scophthalmus maximus) in depth evaluation of genetic and physical mapping variation across individuals.</title>
        <authorList>
            <person name="Martinez P."/>
        </authorList>
    </citation>
    <scope>NUCLEOTIDE SEQUENCE [LARGE SCALE GENOMIC DNA]</scope>
</reference>
<keyword evidence="2" id="KW-1185">Reference proteome</keyword>
<protein>
    <submittedName>
        <fullName evidence="1">Uncharacterized protein</fullName>
    </submittedName>
</protein>